<evidence type="ECO:0000256" key="2">
    <source>
        <dbReference type="ARBA" id="ARBA00022573"/>
    </source>
</evidence>
<evidence type="ECO:0000256" key="1">
    <source>
        <dbReference type="ARBA" id="ARBA00004953"/>
    </source>
</evidence>
<dbReference type="Gene3D" id="3.40.50.300">
    <property type="entry name" value="P-loop containing nucleotide triphosphate hydrolases"/>
    <property type="match status" value="1"/>
</dbReference>
<evidence type="ECO:0000259" key="5">
    <source>
        <dbReference type="Pfam" id="PF07685"/>
    </source>
</evidence>
<dbReference type="PANTHER" id="PTHR21343">
    <property type="entry name" value="DETHIOBIOTIN SYNTHETASE"/>
    <property type="match status" value="1"/>
</dbReference>
<dbReference type="InterPro" id="IPR027417">
    <property type="entry name" value="P-loop_NTPase"/>
</dbReference>
<feature type="domain" description="CobQ/CobB/MinD/ParA nucleotide binding" evidence="4">
    <location>
        <begin position="1"/>
        <end position="232"/>
    </location>
</feature>
<dbReference type="InterPro" id="IPR029062">
    <property type="entry name" value="Class_I_gatase-like"/>
</dbReference>
<comment type="pathway">
    <text evidence="1">Cofactor biosynthesis; adenosylcobalamin biosynthesis.</text>
</comment>
<evidence type="ECO:0000259" key="4">
    <source>
        <dbReference type="Pfam" id="PF01656"/>
    </source>
</evidence>
<comment type="caution">
    <text evidence="6">The sequence shown here is derived from an EMBL/GenBank/DDBJ whole genome shotgun (WGS) entry which is preliminary data.</text>
</comment>
<dbReference type="InterPro" id="IPR047045">
    <property type="entry name" value="CobQ_N"/>
</dbReference>
<keyword evidence="3" id="KW-0315">Glutamine amidotransferase</keyword>
<feature type="domain" description="CobB/CobQ-like glutamine amidotransferase" evidence="5">
    <location>
        <begin position="246"/>
        <end position="442"/>
    </location>
</feature>
<dbReference type="AlphaFoldDB" id="A0A0F9HM84"/>
<dbReference type="InterPro" id="IPR033949">
    <property type="entry name" value="CobQ_GATase1"/>
</dbReference>
<keyword evidence="2" id="KW-0169">Cobalamin biosynthesis</keyword>
<proteinExistence type="inferred from homology"/>
<sequence>MVQGTTSDAGKSIFVAALCRIFSDMGFKVAPFKSQNMSLNSFVTEDGAEIARSQVLQSIASRTKPRADFNPILLKPKGDRTSQIMLMGKPYAEYHAKDYYSKFIPKLIPYIKEAFERLQKEFDIIIIEGAGSPAEINLADKEIANMFVAKLFNIPVILIADIDRGGVFASIYGTIKLLKPEEQDLIKYLVINKFRGEKDILKGGIDQIEALTGKECLGVIPYIHDLKLPAEDSVSLRSDEKDGIIKVKIVRLPRISNFTDFEPLSWEPDIQISYVNEPESLDDADLIIIPGTKNTIKDLLWLKQKGFQAKLLELEKLGYLIIGICGGYQILGKEIVDKGIEGDEVANYHGFGLLPIRTEFLSYKKITKQIHAEVVHLQPFNGCNIDGYEIHMGKVSLEPGSKPFLKIINQKNSSKETCIGVTNENKNVIGTLLHGFWDNDEFRNKFIDFLYSRKNLKRKKLNNEGFHEIIEKNIGKLAKIVKDSLDFKKILRLMGV</sequence>
<dbReference type="CDD" id="cd05389">
    <property type="entry name" value="CobQ_N"/>
    <property type="match status" value="1"/>
</dbReference>
<dbReference type="InterPro" id="IPR002586">
    <property type="entry name" value="CobQ/CobB/MinD/ParA_Nub-bd_dom"/>
</dbReference>
<dbReference type="EMBL" id="LAZR01022162">
    <property type="protein sequence ID" value="KKL82830.1"/>
    <property type="molecule type" value="Genomic_DNA"/>
</dbReference>
<dbReference type="InterPro" id="IPR004459">
    <property type="entry name" value="CobQ_synth"/>
</dbReference>
<accession>A0A0F9HM84</accession>
<evidence type="ECO:0000313" key="6">
    <source>
        <dbReference type="EMBL" id="KKL82830.1"/>
    </source>
</evidence>
<evidence type="ECO:0000256" key="3">
    <source>
        <dbReference type="ARBA" id="ARBA00022962"/>
    </source>
</evidence>
<gene>
    <name evidence="6" type="ORF">LCGC14_1980860</name>
</gene>
<dbReference type="GO" id="GO:0003824">
    <property type="term" value="F:catalytic activity"/>
    <property type="evidence" value="ECO:0007669"/>
    <property type="project" value="InterPro"/>
</dbReference>
<dbReference type="InterPro" id="IPR011698">
    <property type="entry name" value="GATase_3"/>
</dbReference>
<dbReference type="NCBIfam" id="NF001989">
    <property type="entry name" value="PRK00784.1"/>
    <property type="match status" value="1"/>
</dbReference>
<reference evidence="6" key="1">
    <citation type="journal article" date="2015" name="Nature">
        <title>Complex archaea that bridge the gap between prokaryotes and eukaryotes.</title>
        <authorList>
            <person name="Spang A."/>
            <person name="Saw J.H."/>
            <person name="Jorgensen S.L."/>
            <person name="Zaremba-Niedzwiedzka K."/>
            <person name="Martijn J."/>
            <person name="Lind A.E."/>
            <person name="van Eijk R."/>
            <person name="Schleper C."/>
            <person name="Guy L."/>
            <person name="Ettema T.J."/>
        </authorList>
    </citation>
    <scope>NUCLEOTIDE SEQUENCE</scope>
</reference>
<dbReference type="Gene3D" id="3.40.50.880">
    <property type="match status" value="1"/>
</dbReference>
<dbReference type="Pfam" id="PF01656">
    <property type="entry name" value="CbiA"/>
    <property type="match status" value="1"/>
</dbReference>
<dbReference type="CDD" id="cd01750">
    <property type="entry name" value="GATase1_CobQ"/>
    <property type="match status" value="1"/>
</dbReference>
<dbReference type="PANTHER" id="PTHR21343:SF1">
    <property type="entry name" value="COBYRIC ACID SYNTHASE"/>
    <property type="match status" value="1"/>
</dbReference>
<organism evidence="6">
    <name type="scientific">marine sediment metagenome</name>
    <dbReference type="NCBI Taxonomy" id="412755"/>
    <lineage>
        <taxon>unclassified sequences</taxon>
        <taxon>metagenomes</taxon>
        <taxon>ecological metagenomes</taxon>
    </lineage>
</organism>
<dbReference type="SUPFAM" id="SSF52540">
    <property type="entry name" value="P-loop containing nucleoside triphosphate hydrolases"/>
    <property type="match status" value="1"/>
</dbReference>
<name>A0A0F9HM84_9ZZZZ</name>
<dbReference type="Pfam" id="PF07685">
    <property type="entry name" value="GATase_3"/>
    <property type="match status" value="1"/>
</dbReference>
<dbReference type="SUPFAM" id="SSF52317">
    <property type="entry name" value="Class I glutamine amidotransferase-like"/>
    <property type="match status" value="1"/>
</dbReference>
<dbReference type="GO" id="GO:0009236">
    <property type="term" value="P:cobalamin biosynthetic process"/>
    <property type="evidence" value="ECO:0007669"/>
    <property type="project" value="UniProtKB-UniPathway"/>
</dbReference>
<dbReference type="PROSITE" id="PS51274">
    <property type="entry name" value="GATASE_COBBQ"/>
    <property type="match status" value="1"/>
</dbReference>
<dbReference type="HAMAP" id="MF_00028">
    <property type="entry name" value="CobQ"/>
    <property type="match status" value="1"/>
</dbReference>
<dbReference type="NCBIfam" id="TIGR00313">
    <property type="entry name" value="cobQ"/>
    <property type="match status" value="1"/>
</dbReference>
<protein>
    <submittedName>
        <fullName evidence="6">Uncharacterized protein</fullName>
    </submittedName>
</protein>
<dbReference type="UniPathway" id="UPA00148"/>